<reference evidence="1 2" key="1">
    <citation type="submission" date="2020-02" db="EMBL/GenBank/DDBJ databases">
        <authorList>
            <person name="Ferguson B K."/>
        </authorList>
    </citation>
    <scope>NUCLEOTIDE SEQUENCE [LARGE SCALE GENOMIC DNA]</scope>
</reference>
<evidence type="ECO:0000313" key="2">
    <source>
        <dbReference type="Proteomes" id="UP000479190"/>
    </source>
</evidence>
<sequence length="88" mass="10565">MTRIFLTKDRENFQDRRLQEHDQNRKIQLDDVEIEFECRDQKPMLNSLVKIEDDSQNYSQDVKYDSDSATTNGIKQEIVDEVKKKKQN</sequence>
<keyword evidence="2" id="KW-1185">Reference proteome</keyword>
<dbReference type="AlphaFoldDB" id="A0A6H5I0K0"/>
<organism evidence="1 2">
    <name type="scientific">Trichogramma brassicae</name>
    <dbReference type="NCBI Taxonomy" id="86971"/>
    <lineage>
        <taxon>Eukaryota</taxon>
        <taxon>Metazoa</taxon>
        <taxon>Ecdysozoa</taxon>
        <taxon>Arthropoda</taxon>
        <taxon>Hexapoda</taxon>
        <taxon>Insecta</taxon>
        <taxon>Pterygota</taxon>
        <taxon>Neoptera</taxon>
        <taxon>Endopterygota</taxon>
        <taxon>Hymenoptera</taxon>
        <taxon>Apocrita</taxon>
        <taxon>Proctotrupomorpha</taxon>
        <taxon>Chalcidoidea</taxon>
        <taxon>Trichogrammatidae</taxon>
        <taxon>Trichogramma</taxon>
    </lineage>
</organism>
<dbReference type="EMBL" id="CADCXV010000424">
    <property type="protein sequence ID" value="CAB0030126.1"/>
    <property type="molecule type" value="Genomic_DNA"/>
</dbReference>
<proteinExistence type="predicted"/>
<gene>
    <name evidence="1" type="ORF">TBRA_LOCUS2142</name>
</gene>
<dbReference type="OrthoDB" id="10403421at2759"/>
<dbReference type="Proteomes" id="UP000479190">
    <property type="component" value="Unassembled WGS sequence"/>
</dbReference>
<accession>A0A6H5I0K0</accession>
<evidence type="ECO:0000313" key="1">
    <source>
        <dbReference type="EMBL" id="CAB0030126.1"/>
    </source>
</evidence>
<protein>
    <submittedName>
        <fullName evidence="1">Uncharacterized protein</fullName>
    </submittedName>
</protein>
<name>A0A6H5I0K0_9HYME</name>